<feature type="compositionally biased region" description="Basic and acidic residues" evidence="1">
    <location>
        <begin position="7"/>
        <end position="19"/>
    </location>
</feature>
<keyword evidence="3" id="KW-1185">Reference proteome</keyword>
<evidence type="ECO:0000313" key="3">
    <source>
        <dbReference type="Proteomes" id="UP000784294"/>
    </source>
</evidence>
<accession>A0A3S5AHR2</accession>
<reference evidence="2" key="1">
    <citation type="submission" date="2018-11" db="EMBL/GenBank/DDBJ databases">
        <authorList>
            <consortium name="Pathogen Informatics"/>
        </authorList>
    </citation>
    <scope>NUCLEOTIDE SEQUENCE</scope>
</reference>
<feature type="compositionally biased region" description="Low complexity" evidence="1">
    <location>
        <begin position="168"/>
        <end position="184"/>
    </location>
</feature>
<feature type="compositionally biased region" description="Basic and acidic residues" evidence="1">
    <location>
        <begin position="130"/>
        <end position="147"/>
    </location>
</feature>
<organism evidence="2 3">
    <name type="scientific">Protopolystoma xenopodis</name>
    <dbReference type="NCBI Taxonomy" id="117903"/>
    <lineage>
        <taxon>Eukaryota</taxon>
        <taxon>Metazoa</taxon>
        <taxon>Spiralia</taxon>
        <taxon>Lophotrochozoa</taxon>
        <taxon>Platyhelminthes</taxon>
        <taxon>Monogenea</taxon>
        <taxon>Polyopisthocotylea</taxon>
        <taxon>Polystomatidea</taxon>
        <taxon>Polystomatidae</taxon>
        <taxon>Protopolystoma</taxon>
    </lineage>
</organism>
<dbReference type="AlphaFoldDB" id="A0A3S5AHR2"/>
<feature type="region of interest" description="Disordered" evidence="1">
    <location>
        <begin position="69"/>
        <end position="97"/>
    </location>
</feature>
<protein>
    <submittedName>
        <fullName evidence="2">Uncharacterized protein</fullName>
    </submittedName>
</protein>
<name>A0A3S5AHR2_9PLAT</name>
<comment type="caution">
    <text evidence="2">The sequence shown here is derived from an EMBL/GenBank/DDBJ whole genome shotgun (WGS) entry which is preliminary data.</text>
</comment>
<feature type="region of interest" description="Disordered" evidence="1">
    <location>
        <begin position="111"/>
        <end position="193"/>
    </location>
</feature>
<evidence type="ECO:0000256" key="1">
    <source>
        <dbReference type="SAM" id="MobiDB-lite"/>
    </source>
</evidence>
<proteinExistence type="predicted"/>
<dbReference type="Proteomes" id="UP000784294">
    <property type="component" value="Unassembled WGS sequence"/>
</dbReference>
<gene>
    <name evidence="2" type="ORF">PXEA_LOCUS30869</name>
</gene>
<feature type="region of interest" description="Disordered" evidence="1">
    <location>
        <begin position="1"/>
        <end position="39"/>
    </location>
</feature>
<dbReference type="EMBL" id="CAAALY010254951">
    <property type="protein sequence ID" value="VEL37429.1"/>
    <property type="molecule type" value="Genomic_DNA"/>
</dbReference>
<feature type="compositionally biased region" description="Polar residues" evidence="1">
    <location>
        <begin position="112"/>
        <end position="124"/>
    </location>
</feature>
<sequence>MAVEMSLRQEREKASEKRSCYNSRQLRASNGRQTDRQKQTVRLKLDVSGSHANLDGLKRQRHRLWRVRKTKRGNKTEQSRKAGTRIEMATSSTARSRARTKVRLEIAGVHAQTDTQRQAKSTQRFGRCAMSDEREARGEESFRRDFTDQQSNKNGGVRSGHSGHSRPHGPAGEKASTQTVGRTQQRTRRPSTRCWLRAWLGRSIVGP</sequence>
<evidence type="ECO:0000313" key="2">
    <source>
        <dbReference type="EMBL" id="VEL37429.1"/>
    </source>
</evidence>
<feature type="compositionally biased region" description="Polar residues" evidence="1">
    <location>
        <begin position="20"/>
        <end position="32"/>
    </location>
</feature>